<feature type="domain" description="Metallo-beta-lactamase" evidence="5">
    <location>
        <begin position="12"/>
        <end position="170"/>
    </location>
</feature>
<keyword evidence="3" id="KW-0378">Hydrolase</keyword>
<evidence type="ECO:0000313" key="6">
    <source>
        <dbReference type="EMBL" id="SLM09830.1"/>
    </source>
</evidence>
<dbReference type="SMART" id="SM00849">
    <property type="entry name" value="Lactamase_B"/>
    <property type="match status" value="1"/>
</dbReference>
<gene>
    <name evidence="6" type="ORF">SPIROBIBN47_100060</name>
</gene>
<dbReference type="InterPro" id="IPR036866">
    <property type="entry name" value="RibonucZ/Hydroxyglut_hydro"/>
</dbReference>
<name>A0A3P3XFE3_9SPIR</name>
<dbReference type="EMBL" id="FWDM01000002">
    <property type="protein sequence ID" value="SLM09830.1"/>
    <property type="molecule type" value="Genomic_DNA"/>
</dbReference>
<dbReference type="Pfam" id="PF00753">
    <property type="entry name" value="Lactamase_B"/>
    <property type="match status" value="2"/>
</dbReference>
<protein>
    <submittedName>
        <fullName evidence="6">Metallo-beta-lactamase domain protein</fullName>
    </submittedName>
</protein>
<comment type="cofactor">
    <cofactor evidence="1">
        <name>Zn(2+)</name>
        <dbReference type="ChEBI" id="CHEBI:29105"/>
    </cofactor>
</comment>
<evidence type="ECO:0000256" key="4">
    <source>
        <dbReference type="ARBA" id="ARBA00022833"/>
    </source>
</evidence>
<dbReference type="Gene3D" id="3.60.15.10">
    <property type="entry name" value="Ribonuclease Z/Hydroxyacylglutathione hydrolase-like"/>
    <property type="match status" value="1"/>
</dbReference>
<dbReference type="InterPro" id="IPR001279">
    <property type="entry name" value="Metallo-B-lactamas"/>
</dbReference>
<evidence type="ECO:0000259" key="5">
    <source>
        <dbReference type="SMART" id="SM00849"/>
    </source>
</evidence>
<evidence type="ECO:0000256" key="2">
    <source>
        <dbReference type="ARBA" id="ARBA00022723"/>
    </source>
</evidence>
<evidence type="ECO:0000256" key="3">
    <source>
        <dbReference type="ARBA" id="ARBA00022801"/>
    </source>
</evidence>
<sequence>MKIYQHYSIFGFSNSYMIGNEKLGKAIAVDPAELTPTMIEKIEQNHFDLCAIFITHNHTHHIRGLSTIMKIYSPIIYASNAKILEFQCKKVRDGESFEEAGFSVRAIAVPGHSQDSIVYLVDESFLFTGDVLHAGLIGKTSSTFNTNALAARIQQKLFSLPQETVIFPGHGPPSTIFSETRANISYQEGFAEHIKSNYDFFV</sequence>
<organism evidence="6">
    <name type="scientific">uncultured spirochete</name>
    <dbReference type="NCBI Taxonomy" id="156406"/>
    <lineage>
        <taxon>Bacteria</taxon>
        <taxon>Pseudomonadati</taxon>
        <taxon>Spirochaetota</taxon>
        <taxon>Spirochaetia</taxon>
        <taxon>Spirochaetales</taxon>
        <taxon>environmental samples</taxon>
    </lineage>
</organism>
<accession>A0A3P3XFE3</accession>
<dbReference type="SUPFAM" id="SSF56281">
    <property type="entry name" value="Metallo-hydrolase/oxidoreductase"/>
    <property type="match status" value="1"/>
</dbReference>
<evidence type="ECO:0000256" key="1">
    <source>
        <dbReference type="ARBA" id="ARBA00001947"/>
    </source>
</evidence>
<dbReference type="PANTHER" id="PTHR46233">
    <property type="entry name" value="HYDROXYACYLGLUTATHIONE HYDROLASE GLOC"/>
    <property type="match status" value="1"/>
</dbReference>
<dbReference type="GO" id="GO:0016787">
    <property type="term" value="F:hydrolase activity"/>
    <property type="evidence" value="ECO:0007669"/>
    <property type="project" value="UniProtKB-KW"/>
</dbReference>
<dbReference type="PANTHER" id="PTHR46233:SF3">
    <property type="entry name" value="HYDROXYACYLGLUTATHIONE HYDROLASE GLOC"/>
    <property type="match status" value="1"/>
</dbReference>
<proteinExistence type="predicted"/>
<keyword evidence="4" id="KW-0862">Zinc</keyword>
<dbReference type="GO" id="GO:0046872">
    <property type="term" value="F:metal ion binding"/>
    <property type="evidence" value="ECO:0007669"/>
    <property type="project" value="UniProtKB-KW"/>
</dbReference>
<reference evidence="6" key="1">
    <citation type="submission" date="2017-02" db="EMBL/GenBank/DDBJ databases">
        <authorList>
            <person name="Regsiter A."/>
            <person name="William W."/>
        </authorList>
    </citation>
    <scope>NUCLEOTIDE SEQUENCE</scope>
    <source>
        <strain evidence="6">Bib</strain>
    </source>
</reference>
<dbReference type="AlphaFoldDB" id="A0A3P3XFE3"/>
<keyword evidence="2" id="KW-0479">Metal-binding</keyword>
<dbReference type="InterPro" id="IPR051453">
    <property type="entry name" value="MBL_Glyoxalase_II"/>
</dbReference>